<dbReference type="Pfam" id="PF10588">
    <property type="entry name" value="NADH-G_4Fe-4S_3"/>
    <property type="match status" value="1"/>
</dbReference>
<dbReference type="PANTHER" id="PTHR43105:SF12">
    <property type="entry name" value="NADH-QUINONE OXIDOREDUCTASE SUBUNIT G"/>
    <property type="match status" value="1"/>
</dbReference>
<evidence type="ECO:0000256" key="9">
    <source>
        <dbReference type="ARBA" id="ARBA00023014"/>
    </source>
</evidence>
<dbReference type="PROSITE" id="PS51669">
    <property type="entry name" value="4FE4S_MOW_BIS_MGD"/>
    <property type="match status" value="1"/>
</dbReference>
<dbReference type="FunFam" id="3.30.70.20:FF:000002">
    <property type="entry name" value="NADH-ubiquinone oxidoreductase 75 kDa subunit"/>
    <property type="match status" value="1"/>
</dbReference>
<sequence length="796" mass="83590">MTTTESNDVETAEVVVDPNAVSVTINGKPFTARKGDLIIKAAENAGAYIPHFCYHDRMSSVGMCRMCLVEVDTGRGPQLMPSCMFPVAPGMVVETESPASKAAQEGIIELLLANHPLDCPVCDKGGECPLQDQSFSHGPGESRYIEEKRHYEKPIAISELVLLDRERCILCDRCTRFADEVAGDALIHFTSRGNTTQVTTFPDEPFSSYFSGNTVQICPVGALTAKPYRFKARPWDLQEAESTCTTCSVGCRTAVQSSRDELLRYQGVDSDPVNWGWLCDKGRFSFEGVNSDDRLTTPLVRTANGHEPTSWNSANAAAVRMITDAIAAGGASSIAVLGGARGSNEDAFAWARLAHDVIGTPNVSAQLGDGLPVGVLGMNRATIDQASSAATIILLAPDLKEELPVLYLRLRDAAVKNRSRIIEFAPKATGLTRYAWRTVFYEPGTQADAVSATLAQPEIAAQLAKGEVVIVAGRANLAESSAGTTAALLALSAALPEAKVLPALRRGNVVGAISVGMRRGKGGLDSTGILNAAAAGKIECLILVGADPIADVPDADLARRALAGARRIIAVDTFITDSSRLADVVFPAAAYAEKAGTTTNIEGRVTTLAHKVTVTGTSRPDWMVAAELAQLLGTDLGFGSVLDVTAAIAAAVDGFEEVTAEALETATNGVLAGVGSFDAIATPTVVLGDRNSYNFRLVVSRKLYDQAVGTAHSPSLAKLAPGGAVFVHPLDIARIGSAIGADVKVSTPKATIVLSLATDDSVQRGTAWVPFNQSGANVGELIDAAAAVTDVRIESL</sequence>
<dbReference type="SUPFAM" id="SSF54292">
    <property type="entry name" value="2Fe-2S ferredoxin-like"/>
    <property type="match status" value="1"/>
</dbReference>
<reference evidence="15" key="1">
    <citation type="submission" date="2020-05" db="EMBL/GenBank/DDBJ databases">
        <authorList>
            <person name="Chiriac C."/>
            <person name="Salcher M."/>
            <person name="Ghai R."/>
            <person name="Kavagutti S V."/>
        </authorList>
    </citation>
    <scope>NUCLEOTIDE SEQUENCE</scope>
</reference>
<feature type="domain" description="4Fe-4S His(Cys)3-ligated-type" evidence="14">
    <location>
        <begin position="99"/>
        <end position="138"/>
    </location>
</feature>
<dbReference type="InterPro" id="IPR036010">
    <property type="entry name" value="2Fe-2S_ferredoxin-like_sf"/>
</dbReference>
<accession>A0A6J6NLT2</accession>
<dbReference type="GO" id="GO:0016020">
    <property type="term" value="C:membrane"/>
    <property type="evidence" value="ECO:0007669"/>
    <property type="project" value="InterPro"/>
</dbReference>
<dbReference type="AlphaFoldDB" id="A0A6J6NLT2"/>
<dbReference type="Gene3D" id="3.30.70.20">
    <property type="match status" value="1"/>
</dbReference>
<evidence type="ECO:0000256" key="3">
    <source>
        <dbReference type="ARBA" id="ARBA00022485"/>
    </source>
</evidence>
<dbReference type="PROSITE" id="PS51085">
    <property type="entry name" value="2FE2S_FER_2"/>
    <property type="match status" value="1"/>
</dbReference>
<dbReference type="PROSITE" id="PS51839">
    <property type="entry name" value="4FE4S_HC3"/>
    <property type="match status" value="1"/>
</dbReference>
<dbReference type="PROSITE" id="PS00643">
    <property type="entry name" value="COMPLEX1_75K_3"/>
    <property type="match status" value="1"/>
</dbReference>
<comment type="cofactor">
    <cofactor evidence="11">
        <name>[2Fe-2S] cluster</name>
        <dbReference type="ChEBI" id="CHEBI:190135"/>
    </cofactor>
</comment>
<keyword evidence="10" id="KW-0520">NAD</keyword>
<dbReference type="GO" id="GO:0003954">
    <property type="term" value="F:NADH dehydrogenase activity"/>
    <property type="evidence" value="ECO:0007669"/>
    <property type="project" value="TreeGrafter"/>
</dbReference>
<dbReference type="GO" id="GO:0043546">
    <property type="term" value="F:molybdopterin cofactor binding"/>
    <property type="evidence" value="ECO:0007669"/>
    <property type="project" value="InterPro"/>
</dbReference>
<evidence type="ECO:0000313" key="15">
    <source>
        <dbReference type="EMBL" id="CAB4685353.1"/>
    </source>
</evidence>
<keyword evidence="4" id="KW-0001">2Fe-2S</keyword>
<dbReference type="GO" id="GO:0046872">
    <property type="term" value="F:metal ion binding"/>
    <property type="evidence" value="ECO:0007669"/>
    <property type="project" value="UniProtKB-KW"/>
</dbReference>
<dbReference type="SUPFAM" id="SSF50692">
    <property type="entry name" value="ADC-like"/>
    <property type="match status" value="1"/>
</dbReference>
<dbReference type="GO" id="GO:0008137">
    <property type="term" value="F:NADH dehydrogenase (ubiquinone) activity"/>
    <property type="evidence" value="ECO:0007669"/>
    <property type="project" value="InterPro"/>
</dbReference>
<keyword evidence="6" id="KW-0479">Metal-binding</keyword>
<dbReference type="InterPro" id="IPR009010">
    <property type="entry name" value="Asp_de-COase-like_dom_sf"/>
</dbReference>
<dbReference type="NCBIfam" id="TIGR01973">
    <property type="entry name" value="NuoG"/>
    <property type="match status" value="1"/>
</dbReference>
<dbReference type="InterPro" id="IPR010228">
    <property type="entry name" value="NADH_UbQ_OxRdtase_Gsu"/>
</dbReference>
<dbReference type="CDD" id="cd00207">
    <property type="entry name" value="fer2"/>
    <property type="match status" value="1"/>
</dbReference>
<dbReference type="InterPro" id="IPR019574">
    <property type="entry name" value="NADH_UbQ_OxRdtase_Gsu_4Fe4S-bd"/>
</dbReference>
<dbReference type="SUPFAM" id="SSF54862">
    <property type="entry name" value="4Fe-4S ferredoxins"/>
    <property type="match status" value="1"/>
</dbReference>
<dbReference type="InterPro" id="IPR001041">
    <property type="entry name" value="2Fe-2S_ferredoxin-type"/>
</dbReference>
<protein>
    <submittedName>
        <fullName evidence="15">Unannotated protein</fullName>
    </submittedName>
</protein>
<keyword evidence="3" id="KW-0004">4Fe-4S</keyword>
<evidence type="ECO:0000259" key="12">
    <source>
        <dbReference type="PROSITE" id="PS51085"/>
    </source>
</evidence>
<dbReference type="InterPro" id="IPR006963">
    <property type="entry name" value="Mopterin_OxRdtase_4Fe-4S_dom"/>
</dbReference>
<dbReference type="SMART" id="SM00929">
    <property type="entry name" value="NADH-G_4Fe-4S_3"/>
    <property type="match status" value="1"/>
</dbReference>
<dbReference type="Pfam" id="PF00384">
    <property type="entry name" value="Molybdopterin"/>
    <property type="match status" value="1"/>
</dbReference>
<dbReference type="SUPFAM" id="SSF53706">
    <property type="entry name" value="Formate dehydrogenase/DMSO reductase, domains 1-3"/>
    <property type="match status" value="1"/>
</dbReference>
<dbReference type="PROSITE" id="PS00642">
    <property type="entry name" value="COMPLEX1_75K_2"/>
    <property type="match status" value="1"/>
</dbReference>
<feature type="domain" description="2Fe-2S ferredoxin-type" evidence="12">
    <location>
        <begin position="19"/>
        <end position="99"/>
    </location>
</feature>
<evidence type="ECO:0000259" key="13">
    <source>
        <dbReference type="PROSITE" id="PS51669"/>
    </source>
</evidence>
<name>A0A6J6NLT2_9ZZZZ</name>
<evidence type="ECO:0000259" key="14">
    <source>
        <dbReference type="PROSITE" id="PS51839"/>
    </source>
</evidence>
<keyword evidence="8" id="KW-0408">Iron</keyword>
<evidence type="ECO:0000256" key="11">
    <source>
        <dbReference type="ARBA" id="ARBA00034078"/>
    </source>
</evidence>
<dbReference type="InterPro" id="IPR050123">
    <property type="entry name" value="Prok_molybdopt-oxidoreductase"/>
</dbReference>
<comment type="similarity">
    <text evidence="2">Belongs to the complex I 75 kDa subunit family.</text>
</comment>
<dbReference type="InterPro" id="IPR000283">
    <property type="entry name" value="NADH_UbQ_OxRdtase_75kDa_su_CS"/>
</dbReference>
<dbReference type="Gene3D" id="2.40.40.20">
    <property type="match status" value="1"/>
</dbReference>
<dbReference type="Gene3D" id="3.40.50.740">
    <property type="match status" value="2"/>
</dbReference>
<dbReference type="PROSITE" id="PS00641">
    <property type="entry name" value="COMPLEX1_75K_1"/>
    <property type="match status" value="1"/>
</dbReference>
<evidence type="ECO:0000256" key="5">
    <source>
        <dbReference type="ARBA" id="ARBA00022719"/>
    </source>
</evidence>
<dbReference type="SMART" id="SM00926">
    <property type="entry name" value="Molybdop_Fe4S4"/>
    <property type="match status" value="1"/>
</dbReference>
<gene>
    <name evidence="15" type="ORF">UFOPK2366_00459</name>
</gene>
<dbReference type="Pfam" id="PF04879">
    <property type="entry name" value="Molybdop_Fe4S4"/>
    <property type="match status" value="1"/>
</dbReference>
<dbReference type="Gene3D" id="2.20.25.90">
    <property type="entry name" value="ADC-like domains"/>
    <property type="match status" value="1"/>
</dbReference>
<dbReference type="Gene3D" id="3.10.20.740">
    <property type="match status" value="1"/>
</dbReference>
<keyword evidence="7" id="KW-1278">Translocase</keyword>
<dbReference type="Gene3D" id="3.40.228.10">
    <property type="entry name" value="Dimethylsulfoxide Reductase, domain 2"/>
    <property type="match status" value="1"/>
</dbReference>
<dbReference type="InterPro" id="IPR054351">
    <property type="entry name" value="NADH_UbQ_OxRdtase_ferredoxin"/>
</dbReference>
<evidence type="ECO:0000256" key="2">
    <source>
        <dbReference type="ARBA" id="ARBA00005404"/>
    </source>
</evidence>
<dbReference type="Pfam" id="PF01568">
    <property type="entry name" value="Molydop_binding"/>
    <property type="match status" value="1"/>
</dbReference>
<dbReference type="Pfam" id="PF22117">
    <property type="entry name" value="Fer4_Nqo3"/>
    <property type="match status" value="1"/>
</dbReference>
<dbReference type="FunFam" id="3.10.20.740:FF:000001">
    <property type="entry name" value="NADH-quinone oxidoreductase subunit G"/>
    <property type="match status" value="1"/>
</dbReference>
<comment type="cofactor">
    <cofactor evidence="1">
        <name>[4Fe-4S] cluster</name>
        <dbReference type="ChEBI" id="CHEBI:49883"/>
    </cofactor>
</comment>
<evidence type="ECO:0000256" key="8">
    <source>
        <dbReference type="ARBA" id="ARBA00023004"/>
    </source>
</evidence>
<dbReference type="InterPro" id="IPR006657">
    <property type="entry name" value="MoPterin_dinucl-bd_dom"/>
</dbReference>
<dbReference type="GO" id="GO:0051539">
    <property type="term" value="F:4 iron, 4 sulfur cluster binding"/>
    <property type="evidence" value="ECO:0007669"/>
    <property type="project" value="UniProtKB-KW"/>
</dbReference>
<dbReference type="GO" id="GO:0042773">
    <property type="term" value="P:ATP synthesis coupled electron transport"/>
    <property type="evidence" value="ECO:0007669"/>
    <property type="project" value="InterPro"/>
</dbReference>
<evidence type="ECO:0000256" key="6">
    <source>
        <dbReference type="ARBA" id="ARBA00022723"/>
    </source>
</evidence>
<evidence type="ECO:0000256" key="1">
    <source>
        <dbReference type="ARBA" id="ARBA00001966"/>
    </source>
</evidence>
<dbReference type="EMBL" id="CAEZXM010000063">
    <property type="protein sequence ID" value="CAB4685353.1"/>
    <property type="molecule type" value="Genomic_DNA"/>
</dbReference>
<evidence type="ECO:0000256" key="7">
    <source>
        <dbReference type="ARBA" id="ARBA00022967"/>
    </source>
</evidence>
<dbReference type="InterPro" id="IPR006656">
    <property type="entry name" value="Mopterin_OxRdtase"/>
</dbReference>
<keyword evidence="5" id="KW-0874">Quinone</keyword>
<dbReference type="Pfam" id="PF13510">
    <property type="entry name" value="Fer2_4"/>
    <property type="match status" value="1"/>
</dbReference>
<keyword evidence="9" id="KW-0411">Iron-sulfur</keyword>
<evidence type="ECO:0000256" key="4">
    <source>
        <dbReference type="ARBA" id="ARBA00022714"/>
    </source>
</evidence>
<organism evidence="15">
    <name type="scientific">freshwater metagenome</name>
    <dbReference type="NCBI Taxonomy" id="449393"/>
    <lineage>
        <taxon>unclassified sequences</taxon>
        <taxon>metagenomes</taxon>
        <taxon>ecological metagenomes</taxon>
    </lineage>
</organism>
<proteinExistence type="inferred from homology"/>
<feature type="domain" description="4Fe-4S Mo/W bis-MGD-type" evidence="13">
    <location>
        <begin position="237"/>
        <end position="293"/>
    </location>
</feature>
<dbReference type="GO" id="GO:0048038">
    <property type="term" value="F:quinone binding"/>
    <property type="evidence" value="ECO:0007669"/>
    <property type="project" value="UniProtKB-KW"/>
</dbReference>
<evidence type="ECO:0000256" key="10">
    <source>
        <dbReference type="ARBA" id="ARBA00023027"/>
    </source>
</evidence>
<dbReference type="PANTHER" id="PTHR43105">
    <property type="entry name" value="RESPIRATORY NITRATE REDUCTASE"/>
    <property type="match status" value="1"/>
</dbReference>
<dbReference type="GO" id="GO:0051537">
    <property type="term" value="F:2 iron, 2 sulfur cluster binding"/>
    <property type="evidence" value="ECO:0007669"/>
    <property type="project" value="UniProtKB-KW"/>
</dbReference>